<organism evidence="2 3">
    <name type="scientific">Saezia sanguinis</name>
    <dbReference type="NCBI Taxonomy" id="1965230"/>
    <lineage>
        <taxon>Bacteria</taxon>
        <taxon>Pseudomonadati</taxon>
        <taxon>Pseudomonadota</taxon>
        <taxon>Betaproteobacteria</taxon>
        <taxon>Burkholderiales</taxon>
        <taxon>Saeziaceae</taxon>
        <taxon>Saezia</taxon>
    </lineage>
</organism>
<proteinExistence type="predicted"/>
<dbReference type="EMBL" id="PQSP01000002">
    <property type="protein sequence ID" value="RUS67514.1"/>
    <property type="molecule type" value="Genomic_DNA"/>
</dbReference>
<evidence type="ECO:0000313" key="2">
    <source>
        <dbReference type="EMBL" id="RUS67514.1"/>
    </source>
</evidence>
<gene>
    <name evidence="2" type="ORF">CUZ56_01461</name>
</gene>
<feature type="signal peptide" evidence="1">
    <location>
        <begin position="1"/>
        <end position="24"/>
    </location>
</feature>
<comment type="caution">
    <text evidence="2">The sequence shown here is derived from an EMBL/GenBank/DDBJ whole genome shotgun (WGS) entry which is preliminary data.</text>
</comment>
<protein>
    <submittedName>
        <fullName evidence="2">Uncharacterized protein</fullName>
    </submittedName>
</protein>
<reference evidence="2 3" key="1">
    <citation type="submission" date="2018-01" db="EMBL/GenBank/DDBJ databases">
        <title>Saezia sanguinis gen. nov., sp. nov., in the order Burkholderiales isolated from human blood.</title>
        <authorList>
            <person name="Medina-Pascual M.J."/>
            <person name="Valdezate S."/>
            <person name="Monzon S."/>
            <person name="Cuesta I."/>
            <person name="Carrasco G."/>
            <person name="Villalon P."/>
            <person name="Saez-Nieto J.A."/>
        </authorList>
    </citation>
    <scope>NUCLEOTIDE SEQUENCE [LARGE SCALE GENOMIC DNA]</scope>
    <source>
        <strain evidence="2 3">CNM695-12</strain>
    </source>
</reference>
<dbReference type="AlphaFoldDB" id="A0A433SFU2"/>
<evidence type="ECO:0000256" key="1">
    <source>
        <dbReference type="SAM" id="SignalP"/>
    </source>
</evidence>
<dbReference type="Proteomes" id="UP000286947">
    <property type="component" value="Unassembled WGS sequence"/>
</dbReference>
<accession>A0A433SFU2</accession>
<keyword evidence="1" id="KW-0732">Signal</keyword>
<evidence type="ECO:0000313" key="3">
    <source>
        <dbReference type="Proteomes" id="UP000286947"/>
    </source>
</evidence>
<feature type="chain" id="PRO_5019152923" evidence="1">
    <location>
        <begin position="25"/>
        <end position="200"/>
    </location>
</feature>
<sequence length="200" mass="22173" precursor="true">MALKNKCLWVLAGLLIFSGSSVVAQNAPADIPPADGYRQLSCEHLSTLLYSVSEYTRQGKTPEEIYALLTPPDAVMRVKLLHGTLIPAYVSKDAVPAAAAMGMQQYCLSRGLNQAHIRQINQMCDLYVNYAPKVVAGRDEGKPYQDFVSRLTVPFKDDDPVTMRANAEIAQSYIYLIYSNPDKTVTQLQREVGDSCYMSE</sequence>
<name>A0A433SFU2_9BURK</name>
<keyword evidence="3" id="KW-1185">Reference proteome</keyword>
<dbReference type="RefSeq" id="WP_126979595.1">
    <property type="nucleotide sequence ID" value="NZ_PQSP01000002.1"/>
</dbReference>